<feature type="compositionally biased region" description="Polar residues" evidence="1">
    <location>
        <begin position="294"/>
        <end position="307"/>
    </location>
</feature>
<comment type="caution">
    <text evidence="3">The sequence shown here is derived from an EMBL/GenBank/DDBJ whole genome shotgun (WGS) entry which is preliminary data.</text>
</comment>
<evidence type="ECO:0000256" key="2">
    <source>
        <dbReference type="SAM" id="SignalP"/>
    </source>
</evidence>
<accession>A0A2R6NUR6</accession>
<gene>
    <name evidence="3" type="ORF">PHLCEN_2v8083</name>
</gene>
<dbReference type="InterPro" id="IPR052562">
    <property type="entry name" value="Ketohexokinase-related"/>
</dbReference>
<reference evidence="3 4" key="1">
    <citation type="submission" date="2018-02" db="EMBL/GenBank/DDBJ databases">
        <title>Genome sequence of the basidiomycete white-rot fungus Phlebia centrifuga.</title>
        <authorList>
            <person name="Granchi Z."/>
            <person name="Peng M."/>
            <person name="de Vries R.P."/>
            <person name="Hilden K."/>
            <person name="Makela M.R."/>
            <person name="Grigoriev I."/>
            <person name="Riley R."/>
        </authorList>
    </citation>
    <scope>NUCLEOTIDE SEQUENCE [LARGE SCALE GENOMIC DNA]</scope>
    <source>
        <strain evidence="3 4">FBCC195</strain>
    </source>
</reference>
<dbReference type="PANTHER" id="PTHR42774">
    <property type="entry name" value="PHOSPHOTRANSFERASE SYSTEM TRANSPORT PROTEIN"/>
    <property type="match status" value="1"/>
</dbReference>
<dbReference type="OrthoDB" id="204058at2759"/>
<feature type="compositionally biased region" description="Gly residues" evidence="1">
    <location>
        <begin position="397"/>
        <end position="406"/>
    </location>
</feature>
<dbReference type="InterPro" id="IPR029056">
    <property type="entry name" value="Ribokinase-like"/>
</dbReference>
<name>A0A2R6NUR6_9APHY</name>
<dbReference type="PANTHER" id="PTHR42774:SF3">
    <property type="entry name" value="KETOHEXOKINASE"/>
    <property type="match status" value="1"/>
</dbReference>
<dbReference type="Gene3D" id="3.40.1190.20">
    <property type="match status" value="2"/>
</dbReference>
<dbReference type="SUPFAM" id="SSF53613">
    <property type="entry name" value="Ribokinase-like"/>
    <property type="match status" value="1"/>
</dbReference>
<dbReference type="AlphaFoldDB" id="A0A2R6NUR6"/>
<sequence>MARSHSLRIVSSGTLFLTHTLTLPTHPTANAVLRAQAVSRSRGGAASTCLSILAQFPAVQAMLVAPLGGNEEGKMIIRDLEHERVSIRFCKVWDNAGVPSAWVLHADDTGTRTVINNNPLPDITHEEFVSLLGPILVPENYLNTSPPATSSTNLPRASLSTAPNLNSPAPMDWLHFEGRSVKTTLSNMLGLDGLARERKWRSHCVFSIDVGRKSRQGIEALIPHSDVIFLNKHYAKAHSPHYATSPRAFLLSYTTTAPPHALLVAHWGSEGAAVLSLPTREYFQSSGWVDATTSTAARSTPGSQPQSPHARGEAAQSVRSGSEFWAAGHYTESSGEFSAGQLSSLDPYSPVIPRVPIPPGTGRQRRGRGAAADDSDSDSDDTQMAAEPRAGPPLMHSGGGGGGGGVGNPAAAGAAVPDEAGAQDAFVAGMIFALSRRMLPGEPYTPSAVAAGGGGGGFGGADGDVGGGDRDRGRWRLEECLRFATELAGRKAARKGWEGLADDMTKAGWFES</sequence>
<feature type="region of interest" description="Disordered" evidence="1">
    <location>
        <begin position="349"/>
        <end position="406"/>
    </location>
</feature>
<keyword evidence="2" id="KW-0732">Signal</keyword>
<feature type="signal peptide" evidence="2">
    <location>
        <begin position="1"/>
        <end position="22"/>
    </location>
</feature>
<dbReference type="EMBL" id="MLYV02000814">
    <property type="protein sequence ID" value="PSR77094.1"/>
    <property type="molecule type" value="Genomic_DNA"/>
</dbReference>
<feature type="region of interest" description="Disordered" evidence="1">
    <location>
        <begin position="294"/>
        <end position="320"/>
    </location>
</feature>
<feature type="chain" id="PRO_5015328396" description="Carbohydrate kinase PfkB domain-containing protein" evidence="2">
    <location>
        <begin position="23"/>
        <end position="512"/>
    </location>
</feature>
<protein>
    <recommendedName>
        <fullName evidence="5">Carbohydrate kinase PfkB domain-containing protein</fullName>
    </recommendedName>
</protein>
<evidence type="ECO:0000256" key="1">
    <source>
        <dbReference type="SAM" id="MobiDB-lite"/>
    </source>
</evidence>
<dbReference type="Proteomes" id="UP000186601">
    <property type="component" value="Unassembled WGS sequence"/>
</dbReference>
<keyword evidence="4" id="KW-1185">Reference proteome</keyword>
<evidence type="ECO:0000313" key="3">
    <source>
        <dbReference type="EMBL" id="PSR77094.1"/>
    </source>
</evidence>
<organism evidence="3 4">
    <name type="scientific">Hermanssonia centrifuga</name>
    <dbReference type="NCBI Taxonomy" id="98765"/>
    <lineage>
        <taxon>Eukaryota</taxon>
        <taxon>Fungi</taxon>
        <taxon>Dikarya</taxon>
        <taxon>Basidiomycota</taxon>
        <taxon>Agaricomycotina</taxon>
        <taxon>Agaricomycetes</taxon>
        <taxon>Polyporales</taxon>
        <taxon>Meruliaceae</taxon>
        <taxon>Hermanssonia</taxon>
    </lineage>
</organism>
<evidence type="ECO:0008006" key="5">
    <source>
        <dbReference type="Google" id="ProtNLM"/>
    </source>
</evidence>
<proteinExistence type="predicted"/>
<evidence type="ECO:0000313" key="4">
    <source>
        <dbReference type="Proteomes" id="UP000186601"/>
    </source>
</evidence>
<dbReference type="STRING" id="98765.A0A2R6NUR6"/>